<dbReference type="Pfam" id="PF12680">
    <property type="entry name" value="SnoaL_2"/>
    <property type="match status" value="1"/>
</dbReference>
<keyword evidence="3" id="KW-1185">Reference proteome</keyword>
<sequence>MLNKDNLHLLEDIYRPNIQFQDPLHLVNGLHALTGYFADLYQNVTHIDFDIHAVNLSQDGQQASLFWVMSYCHPKLNKGKIIKVDGTSLLKFDEKIFYHRDYFDAGQMLYQHVPLLGSLINLLKKRLG</sequence>
<dbReference type="Gene3D" id="3.10.450.50">
    <property type="match status" value="1"/>
</dbReference>
<dbReference type="SUPFAM" id="SSF54427">
    <property type="entry name" value="NTF2-like"/>
    <property type="match status" value="1"/>
</dbReference>
<organism evidence="2 3">
    <name type="scientific">Shewanella gaetbuli</name>
    <dbReference type="NCBI Taxonomy" id="220752"/>
    <lineage>
        <taxon>Bacteria</taxon>
        <taxon>Pseudomonadati</taxon>
        <taxon>Pseudomonadota</taxon>
        <taxon>Gammaproteobacteria</taxon>
        <taxon>Alteromonadales</taxon>
        <taxon>Shewanellaceae</taxon>
        <taxon>Shewanella</taxon>
    </lineage>
</organism>
<protein>
    <submittedName>
        <fullName evidence="2">Nuclear transport factor 2 family protein</fullName>
    </submittedName>
</protein>
<evidence type="ECO:0000313" key="3">
    <source>
        <dbReference type="Proteomes" id="UP001139333"/>
    </source>
</evidence>
<feature type="domain" description="SnoaL-like" evidence="1">
    <location>
        <begin position="2"/>
        <end position="96"/>
    </location>
</feature>
<gene>
    <name evidence="2" type="ORF">L2672_01090</name>
</gene>
<dbReference type="InterPro" id="IPR037401">
    <property type="entry name" value="SnoaL-like"/>
</dbReference>
<comment type="caution">
    <text evidence="2">The sequence shown here is derived from an EMBL/GenBank/DDBJ whole genome shotgun (WGS) entry which is preliminary data.</text>
</comment>
<reference evidence="2" key="1">
    <citation type="submission" date="2022-01" db="EMBL/GenBank/DDBJ databases">
        <title>Whole genome-based taxonomy of the Shewanellaceae.</title>
        <authorList>
            <person name="Martin-Rodriguez A.J."/>
        </authorList>
    </citation>
    <scope>NUCLEOTIDE SEQUENCE</scope>
    <source>
        <strain evidence="2">DSM 16422</strain>
    </source>
</reference>
<dbReference type="EMBL" id="JAKIKP010000001">
    <property type="protein sequence ID" value="MCL1141296.1"/>
    <property type="molecule type" value="Genomic_DNA"/>
</dbReference>
<proteinExistence type="predicted"/>
<dbReference type="Proteomes" id="UP001139333">
    <property type="component" value="Unassembled WGS sequence"/>
</dbReference>
<accession>A0A9X1ZGU0</accession>
<dbReference type="InterPro" id="IPR032710">
    <property type="entry name" value="NTF2-like_dom_sf"/>
</dbReference>
<evidence type="ECO:0000313" key="2">
    <source>
        <dbReference type="EMBL" id="MCL1141296.1"/>
    </source>
</evidence>
<name>A0A9X1ZGU0_9GAMM</name>
<evidence type="ECO:0000259" key="1">
    <source>
        <dbReference type="Pfam" id="PF12680"/>
    </source>
</evidence>
<dbReference type="AlphaFoldDB" id="A0A9X1ZGU0"/>